<evidence type="ECO:0008006" key="3">
    <source>
        <dbReference type="Google" id="ProtNLM"/>
    </source>
</evidence>
<evidence type="ECO:0000313" key="1">
    <source>
        <dbReference type="EMBL" id="MBB6210849.1"/>
    </source>
</evidence>
<sequence length="164" mass="18092">MRDRQPHPFPLRPARQILSPASERPAVPLNISGPTLAYIIARAREFDAAIDTHPEPADDTLQLPDLESDYLPACGSEDTPYDDLHSALSLLNTEQMATLVALLWVGRGDYARNSWKEARQAATEILEERDGADYLCGTPLAADYLTEGLDMLGHQIDDPGRLVL</sequence>
<reference evidence="1 2" key="1">
    <citation type="submission" date="2020-08" db="EMBL/GenBank/DDBJ databases">
        <title>Genomic Encyclopedia of Type Strains, Phase IV (KMG-IV): sequencing the most valuable type-strain genomes for metagenomic binning, comparative biology and taxonomic classification.</title>
        <authorList>
            <person name="Goeker M."/>
        </authorList>
    </citation>
    <scope>NUCLEOTIDE SEQUENCE [LARGE SCALE GENOMIC DNA]</scope>
    <source>
        <strain evidence="1 2">DSM 11590</strain>
    </source>
</reference>
<dbReference type="Pfam" id="PF12616">
    <property type="entry name" value="DUF3775"/>
    <property type="match status" value="1"/>
</dbReference>
<dbReference type="EMBL" id="JACIIX010000008">
    <property type="protein sequence ID" value="MBB6210849.1"/>
    <property type="molecule type" value="Genomic_DNA"/>
</dbReference>
<accession>A0A7W9ZIN8</accession>
<dbReference type="InterPro" id="IPR022254">
    <property type="entry name" value="DUF3775"/>
</dbReference>
<dbReference type="Proteomes" id="UP000544872">
    <property type="component" value="Unassembled WGS sequence"/>
</dbReference>
<dbReference type="AlphaFoldDB" id="A0A7W9ZIN8"/>
<name>A0A7W9ZIN8_NOVIT</name>
<gene>
    <name evidence="1" type="ORF">FHS48_002279</name>
</gene>
<dbReference type="RefSeq" id="WP_184263676.1">
    <property type="nucleotide sequence ID" value="NZ_JACIIX010000008.1"/>
</dbReference>
<comment type="caution">
    <text evidence="1">The sequence shown here is derived from an EMBL/GenBank/DDBJ whole genome shotgun (WGS) entry which is preliminary data.</text>
</comment>
<protein>
    <recommendedName>
        <fullName evidence="3">DUF3775 domain-containing protein</fullName>
    </recommendedName>
</protein>
<organism evidence="1 2">
    <name type="scientific">Novispirillum itersonii</name>
    <name type="common">Aquaspirillum itersonii</name>
    <dbReference type="NCBI Taxonomy" id="189"/>
    <lineage>
        <taxon>Bacteria</taxon>
        <taxon>Pseudomonadati</taxon>
        <taxon>Pseudomonadota</taxon>
        <taxon>Alphaproteobacteria</taxon>
        <taxon>Rhodospirillales</taxon>
        <taxon>Novispirillaceae</taxon>
        <taxon>Novispirillum</taxon>
    </lineage>
</organism>
<evidence type="ECO:0000313" key="2">
    <source>
        <dbReference type="Proteomes" id="UP000544872"/>
    </source>
</evidence>
<proteinExistence type="predicted"/>
<keyword evidence="2" id="KW-1185">Reference proteome</keyword>